<keyword evidence="1 6" id="KW-0597">Phosphoprotein</keyword>
<evidence type="ECO:0000259" key="9">
    <source>
        <dbReference type="PROSITE" id="PS51755"/>
    </source>
</evidence>
<dbReference type="FunFam" id="1.10.10.10:FF:000005">
    <property type="entry name" value="Two-component system response regulator"/>
    <property type="match status" value="1"/>
</dbReference>
<dbReference type="InterPro" id="IPR011006">
    <property type="entry name" value="CheY-like_superfamily"/>
</dbReference>
<dbReference type="PANTHER" id="PTHR48111">
    <property type="entry name" value="REGULATOR OF RPOS"/>
    <property type="match status" value="1"/>
</dbReference>
<reference evidence="10" key="1">
    <citation type="submission" date="2022-06" db="EMBL/GenBank/DDBJ databases">
        <title>Sphingomonas sp. nov. isolated from rhizosphere soil of tomato.</title>
        <authorList>
            <person name="Dong H."/>
            <person name="Gao R."/>
        </authorList>
    </citation>
    <scope>NUCLEOTIDE SEQUENCE</scope>
    <source>
        <strain evidence="10">MMSM24</strain>
    </source>
</reference>
<dbReference type="GO" id="GO:0000976">
    <property type="term" value="F:transcription cis-regulatory region binding"/>
    <property type="evidence" value="ECO:0007669"/>
    <property type="project" value="TreeGrafter"/>
</dbReference>
<dbReference type="SMART" id="SM00448">
    <property type="entry name" value="REC"/>
    <property type="match status" value="1"/>
</dbReference>
<evidence type="ECO:0000256" key="7">
    <source>
        <dbReference type="PROSITE-ProRule" id="PRU01091"/>
    </source>
</evidence>
<dbReference type="GO" id="GO:0000156">
    <property type="term" value="F:phosphorelay response regulator activity"/>
    <property type="evidence" value="ECO:0007669"/>
    <property type="project" value="TreeGrafter"/>
</dbReference>
<keyword evidence="2" id="KW-0902">Two-component regulatory system</keyword>
<dbReference type="InterPro" id="IPR039420">
    <property type="entry name" value="WalR-like"/>
</dbReference>
<comment type="caution">
    <text evidence="10">The sequence shown here is derived from an EMBL/GenBank/DDBJ whole genome shotgun (WGS) entry which is preliminary data.</text>
</comment>
<evidence type="ECO:0000256" key="6">
    <source>
        <dbReference type="PROSITE-ProRule" id="PRU00169"/>
    </source>
</evidence>
<protein>
    <submittedName>
        <fullName evidence="10">Response regulator transcription factor</fullName>
    </submittedName>
</protein>
<dbReference type="GO" id="GO:0032993">
    <property type="term" value="C:protein-DNA complex"/>
    <property type="evidence" value="ECO:0007669"/>
    <property type="project" value="TreeGrafter"/>
</dbReference>
<feature type="DNA-binding region" description="OmpR/PhoB-type" evidence="7">
    <location>
        <begin position="126"/>
        <end position="224"/>
    </location>
</feature>
<dbReference type="PROSITE" id="PS51755">
    <property type="entry name" value="OMPR_PHOB"/>
    <property type="match status" value="1"/>
</dbReference>
<name>A0AA42CST1_9SPHN</name>
<dbReference type="PANTHER" id="PTHR48111:SF76">
    <property type="entry name" value="TWO-COMPONENT RESPONSE REGULATOR"/>
    <property type="match status" value="1"/>
</dbReference>
<dbReference type="InterPro" id="IPR001867">
    <property type="entry name" value="OmpR/PhoB-type_DNA-bd"/>
</dbReference>
<dbReference type="SMART" id="SM00862">
    <property type="entry name" value="Trans_reg_C"/>
    <property type="match status" value="1"/>
</dbReference>
<dbReference type="PROSITE" id="PS50110">
    <property type="entry name" value="RESPONSE_REGULATORY"/>
    <property type="match status" value="1"/>
</dbReference>
<organism evidence="10 11">
    <name type="scientific">Sphingomonas lycopersici</name>
    <dbReference type="NCBI Taxonomy" id="2951807"/>
    <lineage>
        <taxon>Bacteria</taxon>
        <taxon>Pseudomonadati</taxon>
        <taxon>Pseudomonadota</taxon>
        <taxon>Alphaproteobacteria</taxon>
        <taxon>Sphingomonadales</taxon>
        <taxon>Sphingomonadaceae</taxon>
        <taxon>Sphingomonas</taxon>
    </lineage>
</organism>
<evidence type="ECO:0000256" key="5">
    <source>
        <dbReference type="ARBA" id="ARBA00023163"/>
    </source>
</evidence>
<dbReference type="GO" id="GO:0005829">
    <property type="term" value="C:cytosol"/>
    <property type="evidence" value="ECO:0007669"/>
    <property type="project" value="TreeGrafter"/>
</dbReference>
<dbReference type="AlphaFoldDB" id="A0AA42CST1"/>
<sequence>MPRILVIEDDSGTAREIAAELAGHGHDVTIAADGATGLERATREEFDAITLDRMLPGIDGLEVVRILRERRIATPVLMISALSDVDERIAGLRAGGDDYLIKPFAPNEMAMRVEVLIRRHHDRADTMLLRAGDIELDLVRRTVHVAGEAVRLLHMEFRLLEFLMRNRGEVVSRRIIFEQVWGYYFDPGANLINVHIARLRKKLDRPGAPSAIQTVKGEGYRLDAG</sequence>
<evidence type="ECO:0000256" key="1">
    <source>
        <dbReference type="ARBA" id="ARBA00022553"/>
    </source>
</evidence>
<dbReference type="Gene3D" id="1.10.10.10">
    <property type="entry name" value="Winged helix-like DNA-binding domain superfamily/Winged helix DNA-binding domain"/>
    <property type="match status" value="1"/>
</dbReference>
<evidence type="ECO:0000256" key="4">
    <source>
        <dbReference type="ARBA" id="ARBA00023125"/>
    </source>
</evidence>
<accession>A0AA42CST1</accession>
<dbReference type="GO" id="GO:0006355">
    <property type="term" value="P:regulation of DNA-templated transcription"/>
    <property type="evidence" value="ECO:0007669"/>
    <property type="project" value="InterPro"/>
</dbReference>
<gene>
    <name evidence="10" type="ORF">NEE01_02605</name>
</gene>
<feature type="domain" description="Response regulatory" evidence="8">
    <location>
        <begin position="3"/>
        <end position="117"/>
    </location>
</feature>
<evidence type="ECO:0000313" key="10">
    <source>
        <dbReference type="EMBL" id="MCW6533673.1"/>
    </source>
</evidence>
<evidence type="ECO:0000256" key="3">
    <source>
        <dbReference type="ARBA" id="ARBA00023015"/>
    </source>
</evidence>
<keyword evidence="5" id="KW-0804">Transcription</keyword>
<proteinExistence type="predicted"/>
<evidence type="ECO:0000259" key="8">
    <source>
        <dbReference type="PROSITE" id="PS50110"/>
    </source>
</evidence>
<feature type="domain" description="OmpR/PhoB-type" evidence="9">
    <location>
        <begin position="126"/>
        <end position="224"/>
    </location>
</feature>
<dbReference type="Gene3D" id="3.40.50.2300">
    <property type="match status" value="1"/>
</dbReference>
<dbReference type="CDD" id="cd00383">
    <property type="entry name" value="trans_reg_C"/>
    <property type="match status" value="1"/>
</dbReference>
<dbReference type="Proteomes" id="UP001165565">
    <property type="component" value="Unassembled WGS sequence"/>
</dbReference>
<evidence type="ECO:0000313" key="11">
    <source>
        <dbReference type="Proteomes" id="UP001165565"/>
    </source>
</evidence>
<dbReference type="Pfam" id="PF00072">
    <property type="entry name" value="Response_reg"/>
    <property type="match status" value="1"/>
</dbReference>
<feature type="modified residue" description="4-aspartylphosphate" evidence="6">
    <location>
        <position position="52"/>
    </location>
</feature>
<keyword evidence="3" id="KW-0805">Transcription regulation</keyword>
<dbReference type="RefSeq" id="WP_265267899.1">
    <property type="nucleotide sequence ID" value="NZ_JANFAV010000001.1"/>
</dbReference>
<dbReference type="InterPro" id="IPR036388">
    <property type="entry name" value="WH-like_DNA-bd_sf"/>
</dbReference>
<dbReference type="Pfam" id="PF00486">
    <property type="entry name" value="Trans_reg_C"/>
    <property type="match status" value="1"/>
</dbReference>
<dbReference type="InterPro" id="IPR001789">
    <property type="entry name" value="Sig_transdc_resp-reg_receiver"/>
</dbReference>
<dbReference type="EMBL" id="JANFAV010000001">
    <property type="protein sequence ID" value="MCW6533673.1"/>
    <property type="molecule type" value="Genomic_DNA"/>
</dbReference>
<keyword evidence="4 7" id="KW-0238">DNA-binding</keyword>
<dbReference type="SUPFAM" id="SSF52172">
    <property type="entry name" value="CheY-like"/>
    <property type="match status" value="1"/>
</dbReference>
<evidence type="ECO:0000256" key="2">
    <source>
        <dbReference type="ARBA" id="ARBA00023012"/>
    </source>
</evidence>
<keyword evidence="11" id="KW-1185">Reference proteome</keyword>
<dbReference type="Gene3D" id="6.10.250.690">
    <property type="match status" value="1"/>
</dbReference>